<evidence type="ECO:0000313" key="2">
    <source>
        <dbReference type="WBParaSite" id="Csp11.Scaffold630.g18645.t1"/>
    </source>
</evidence>
<dbReference type="AlphaFoldDB" id="A0A1I7URK7"/>
<name>A0A1I7URK7_9PELO</name>
<proteinExistence type="predicted"/>
<reference evidence="2" key="1">
    <citation type="submission" date="2016-11" db="UniProtKB">
        <authorList>
            <consortium name="WormBaseParasite"/>
        </authorList>
    </citation>
    <scope>IDENTIFICATION</scope>
</reference>
<evidence type="ECO:0000313" key="1">
    <source>
        <dbReference type="Proteomes" id="UP000095282"/>
    </source>
</evidence>
<keyword evidence="1" id="KW-1185">Reference proteome</keyword>
<protein>
    <submittedName>
        <fullName evidence="2">FBA_2 domain-containing protein</fullName>
    </submittedName>
</protein>
<dbReference type="Proteomes" id="UP000095282">
    <property type="component" value="Unplaced"/>
</dbReference>
<accession>A0A1I7URK7</accession>
<organism evidence="1 2">
    <name type="scientific">Caenorhabditis tropicalis</name>
    <dbReference type="NCBI Taxonomy" id="1561998"/>
    <lineage>
        <taxon>Eukaryota</taxon>
        <taxon>Metazoa</taxon>
        <taxon>Ecdysozoa</taxon>
        <taxon>Nematoda</taxon>
        <taxon>Chromadorea</taxon>
        <taxon>Rhabditida</taxon>
        <taxon>Rhabditina</taxon>
        <taxon>Rhabditomorpha</taxon>
        <taxon>Rhabditoidea</taxon>
        <taxon>Rhabditidae</taxon>
        <taxon>Peloderinae</taxon>
        <taxon>Caenorhabditis</taxon>
    </lineage>
</organism>
<dbReference type="WBParaSite" id="Csp11.Scaffold630.g18645.t1">
    <property type="protein sequence ID" value="Csp11.Scaffold630.g18645.t1"/>
    <property type="gene ID" value="Csp11.Scaffold630.g18645"/>
</dbReference>
<sequence>MGTKKMGHFSGERGLYDLAEALDLLMKGMFIIKGASNLCICFQILLKQLLMSGPIECERRMMTLLGKVMMWDPIECERLVVVLSASSDSSPSPPVFSIPFGPYCNLFVLAYSASTNTLFWEIKVIAEPPGWKKNHGNDLTIILDPIEIWKVLDHIWIVLEHIELTESGPIEAIASIS</sequence>